<dbReference type="InterPro" id="IPR058912">
    <property type="entry name" value="HTH_animal"/>
</dbReference>
<name>A0ABM4BZ49_HYDVU</name>
<feature type="domain" description="GIY-YIG" evidence="1">
    <location>
        <begin position="567"/>
        <end position="659"/>
    </location>
</feature>
<dbReference type="GeneID" id="136081166"/>
<dbReference type="Pfam" id="PF26215">
    <property type="entry name" value="HTH_animal"/>
    <property type="match status" value="1"/>
</dbReference>
<dbReference type="PROSITE" id="PS50164">
    <property type="entry name" value="GIY_YIG"/>
    <property type="match status" value="1"/>
</dbReference>
<evidence type="ECO:0000313" key="2">
    <source>
        <dbReference type="Proteomes" id="UP001652625"/>
    </source>
</evidence>
<evidence type="ECO:0000259" key="1">
    <source>
        <dbReference type="PROSITE" id="PS50164"/>
    </source>
</evidence>
<reference evidence="3" key="1">
    <citation type="submission" date="2025-08" db="UniProtKB">
        <authorList>
            <consortium name="RefSeq"/>
        </authorList>
    </citation>
    <scope>IDENTIFICATION</scope>
</reference>
<sequence>MTYNKQKQSNGLNKNIVKSGILNLSQTRLDTSTINLLNLGPNFAPSFKKLPYMEILTPIESFALHLEKKSKKSDAEKIRQNVSKILIKNIKHRLPDNLSKEQRLSLNNLKKKMNGLAVYPFDKGTGFVLINEEDAFYKLEEEIKHSVTINYDPTQTLMTKFQKLLCRLRKQKKLDNKTYFQMYPSDCVPPRLYGVIKAHKPEKNYPMRPVVSTIGTPPYGSSEHLVKIIQPTLNKNKTRLLNSSSFVNEAKSWLIDPSEIQVSFDVVALYPSIPIDRAIPVIIDILNNDIDNLKKRTKLTLSDIHEMIELCLNQCYFLYKNEIRSIPNSGPIGLSLMVVVAEAFLQHLEAKALIIAEVGQFSPKTYRRYVDDSHARFDSIQNHDKFLELLNEQDPAIKYTSEKENNKKELNFLDITVTNTNNSYYNFKIHRKSAITNIQIKPTSNVNPKIVMGVFKGFLSRAVKICSKKYLDDEIQFLINMFAENGHDRLKLETTAKNYIQKRINLSKINYNKTETFKYTVKLPWLPRIGPKLRKELKPYNVRIIFTTPPTLKNILCNNKSKLIPNSNPGVYKLTCSCGSIYIGETKKKILTRCIEHQKNYLKGKWDASGATEHGRECNGMFDWSNPKTLAIKSEYDQRKVRESLEINYASTYQEIKNAPILLNRDNGIKISTNKYLKIDPEEKNLRIDGLLETENESWNEIDEKIQSLFANKLGLTGIDVERAHRAGLKRNGRFRTTVINLLRYKDKIKLLKESYKLKGTNVYVNEDFSVKLWISEKVIGGSEKKAI</sequence>
<dbReference type="PANTHER" id="PTHR21301:SF11">
    <property type="entry name" value="GIY-YIG DOMAIN-CONTAINING PROTEIN"/>
    <property type="match status" value="1"/>
</dbReference>
<keyword evidence="2" id="KW-1185">Reference proteome</keyword>
<dbReference type="Gene3D" id="3.30.70.1820">
    <property type="entry name" value="L1 transposable element, RRM domain"/>
    <property type="match status" value="1"/>
</dbReference>
<gene>
    <name evidence="3" type="primary">LOC136081166</name>
</gene>
<dbReference type="RefSeq" id="XP_065654535.1">
    <property type="nucleotide sequence ID" value="XM_065798463.1"/>
</dbReference>
<dbReference type="PANTHER" id="PTHR21301">
    <property type="entry name" value="REVERSE TRANSCRIPTASE"/>
    <property type="match status" value="1"/>
</dbReference>
<evidence type="ECO:0000313" key="3">
    <source>
        <dbReference type="RefSeq" id="XP_065654535.1"/>
    </source>
</evidence>
<proteinExistence type="predicted"/>
<accession>A0ABM4BZ49</accession>
<dbReference type="Proteomes" id="UP001652625">
    <property type="component" value="Chromosome 06"/>
</dbReference>
<organism evidence="2 3">
    <name type="scientific">Hydra vulgaris</name>
    <name type="common">Hydra</name>
    <name type="synonym">Hydra attenuata</name>
    <dbReference type="NCBI Taxonomy" id="6087"/>
    <lineage>
        <taxon>Eukaryota</taxon>
        <taxon>Metazoa</taxon>
        <taxon>Cnidaria</taxon>
        <taxon>Hydrozoa</taxon>
        <taxon>Hydroidolina</taxon>
        <taxon>Anthoathecata</taxon>
        <taxon>Aplanulata</taxon>
        <taxon>Hydridae</taxon>
        <taxon>Hydra</taxon>
    </lineage>
</organism>
<dbReference type="InterPro" id="IPR000305">
    <property type="entry name" value="GIY-YIG_endonuc"/>
</dbReference>
<protein>
    <submittedName>
        <fullName evidence="3">Uncharacterized protein LOC136081166</fullName>
    </submittedName>
</protein>